<dbReference type="AlphaFoldDB" id="V8CBT5"/>
<dbReference type="STRING" id="1357400.HMPREF2086_00945"/>
<comment type="caution">
    <text evidence="3">The sequence shown here is derived from an EMBL/GenBank/DDBJ whole genome shotgun (WGS) entry which is preliminary data.</text>
</comment>
<organism evidence="3 4">
    <name type="scientific">Helicobacter macacae MIT 99-5501</name>
    <dbReference type="NCBI Taxonomy" id="1357400"/>
    <lineage>
        <taxon>Bacteria</taxon>
        <taxon>Pseudomonadati</taxon>
        <taxon>Campylobacterota</taxon>
        <taxon>Epsilonproteobacteria</taxon>
        <taxon>Campylobacterales</taxon>
        <taxon>Helicobacteraceae</taxon>
        <taxon>Helicobacter</taxon>
    </lineage>
</organism>
<name>V8CBT5_9HELI</name>
<dbReference type="OrthoDB" id="5325773at2"/>
<feature type="region of interest" description="Disordered" evidence="1">
    <location>
        <begin position="41"/>
        <end position="66"/>
    </location>
</feature>
<feature type="compositionally biased region" description="Low complexity" evidence="1">
    <location>
        <begin position="44"/>
        <end position="54"/>
    </location>
</feature>
<keyword evidence="2" id="KW-0732">Signal</keyword>
<reference evidence="3 4" key="1">
    <citation type="journal article" date="2014" name="Genome Announc.">
        <title>Draft genome sequences of six enterohepatic helicobacter species isolated from humans and one from rhesus macaques.</title>
        <authorList>
            <person name="Shen Z."/>
            <person name="Sheh A."/>
            <person name="Young S.K."/>
            <person name="Abouelliel A."/>
            <person name="Ward D.V."/>
            <person name="Earl A.M."/>
            <person name="Fox J.G."/>
        </authorList>
    </citation>
    <scope>NUCLEOTIDE SEQUENCE [LARGE SCALE GENOMIC DNA]</scope>
    <source>
        <strain evidence="3 4">MIT 99-5501</strain>
    </source>
</reference>
<sequence>MRVFVFAFCVVFGSVCMSVCMADSSIKSSPKSSLDSSEDFALESSAESSQSKSTKSSKKSKSKKDFSPTSNFALGIFGNFGSMMGGGVEAGFCIYCGEVWQVRNAISLEAKGIKLHSDSYDSLALIAHEKVIFSATLGSSLASRIGLPFFRPYLHISAGFGLLDSAHTDFSRSPYYYEVQGGMGHEFISLKGHSAYFEVGGGVANLSAKVPQMLEKTALGGIFKVLVGMRFYF</sequence>
<dbReference type="RefSeq" id="WP_023927669.1">
    <property type="nucleotide sequence ID" value="NZ_KI669454.1"/>
</dbReference>
<dbReference type="Proteomes" id="UP000018731">
    <property type="component" value="Unassembled WGS sequence"/>
</dbReference>
<accession>V8CBT5</accession>
<keyword evidence="4" id="KW-1185">Reference proteome</keyword>
<evidence type="ECO:0008006" key="5">
    <source>
        <dbReference type="Google" id="ProtNLM"/>
    </source>
</evidence>
<evidence type="ECO:0000256" key="2">
    <source>
        <dbReference type="SAM" id="SignalP"/>
    </source>
</evidence>
<evidence type="ECO:0000256" key="1">
    <source>
        <dbReference type="SAM" id="MobiDB-lite"/>
    </source>
</evidence>
<protein>
    <recommendedName>
        <fullName evidence="5">Outer membrane protein beta-barrel domain-containing protein</fullName>
    </recommendedName>
</protein>
<evidence type="ECO:0000313" key="4">
    <source>
        <dbReference type="Proteomes" id="UP000018731"/>
    </source>
</evidence>
<feature type="signal peptide" evidence="2">
    <location>
        <begin position="1"/>
        <end position="22"/>
    </location>
</feature>
<dbReference type="HOGENOM" id="CLU_103708_0_0_7"/>
<evidence type="ECO:0000313" key="3">
    <source>
        <dbReference type="EMBL" id="ETD24196.1"/>
    </source>
</evidence>
<dbReference type="PATRIC" id="fig|1357400.3.peg.1297"/>
<dbReference type="EMBL" id="AZJI01000004">
    <property type="protein sequence ID" value="ETD24196.1"/>
    <property type="molecule type" value="Genomic_DNA"/>
</dbReference>
<gene>
    <name evidence="3" type="ORF">HMPREF2086_00945</name>
</gene>
<feature type="chain" id="PRO_5004767429" description="Outer membrane protein beta-barrel domain-containing protein" evidence="2">
    <location>
        <begin position="23"/>
        <end position="233"/>
    </location>
</feature>
<proteinExistence type="predicted"/>